<protein>
    <submittedName>
        <fullName evidence="4">Uncharacterized protein</fullName>
    </submittedName>
</protein>
<keyword evidence="2" id="KW-0472">Membrane</keyword>
<dbReference type="EMBL" id="JAGEOK010000003">
    <property type="protein sequence ID" value="MBO2437095.1"/>
    <property type="molecule type" value="Genomic_DNA"/>
</dbReference>
<keyword evidence="3" id="KW-0732">Signal</keyword>
<proteinExistence type="predicted"/>
<dbReference type="Proteomes" id="UP000666915">
    <property type="component" value="Unassembled WGS sequence"/>
</dbReference>
<feature type="compositionally biased region" description="Basic and acidic residues" evidence="1">
    <location>
        <begin position="397"/>
        <end position="408"/>
    </location>
</feature>
<feature type="region of interest" description="Disordered" evidence="1">
    <location>
        <begin position="768"/>
        <end position="788"/>
    </location>
</feature>
<evidence type="ECO:0000313" key="4">
    <source>
        <dbReference type="EMBL" id="MBO2437095.1"/>
    </source>
</evidence>
<keyword evidence="2" id="KW-0812">Transmembrane</keyword>
<keyword evidence="5" id="KW-1185">Reference proteome</keyword>
<evidence type="ECO:0000313" key="5">
    <source>
        <dbReference type="Proteomes" id="UP000666915"/>
    </source>
</evidence>
<sequence>MRIRPAGRPARPGRRLAAVLAAALVALAAASPGASAARTAPSAARAPAAWTAPAASGGGPDLGNVSLFWTARGRVILDKIVKDEYLAQFNTTYAATWLALPDVSPAAAGEVDQILRDNWGQNEEAGTEVQVVAAQTIEKNDPELYAELRAAKEIVPNGTVLQTVGRNWSQAPGKNNGLLALHAEIMALKAQVKAKYVEAALKAGKTPAQIKASLRKLDAQLRKRGEGTAYRTELQRARKLDHVKITKTELSAGDLVTNQPCGNKSGSRCSAIAKDADYVVPTQTMGGLAIGTDYLLAVLHRTDDALARQDEAAALEWAGHLTEIAKGLQATYETGVAGSKPTAKVQLLTAARKQAMDILKKEDFNYRYKDQPKVADKVNESRKALNKYGEGPTQVQKRVDEAKKDDQKKKKQACAVTGMILPVPGLRAAAPAAFPLKDPCDGEEESGLVKGLMSGDLGGVDFSTLQMRYMSDDGGHVKYSFSGRPGAPGVVQDVGSGFDAVAAGNADLRTWLVLDPSKFWVNLNPTEPDRIVDPALGRTNAGRALLDADYQMKRTAGKLLDPNTGVGAKYWDAMEAASDKPCAETRLWIVPGDVEVREDGSSLYILKADLAVKAQATDIGNTGKLSCATDPATQARSERLEQTLIVPEVAKAVNTDPAYAPIRRAFLARVVAQWIRKRHGDGHRTSFDGLIGSGDLGSAQLTDGWRPRQVYDSYVRSIQNGDFTFTRTVERGGVRMRMRIVTGGVDFGKVPMTPVDAARMDREHPGLPRTVRASASRPTSAADGSIWLGGTDASPDNGLWSRTSGTVRAFANGRTGVAAIIVVALVVVVFGLRTGSGRRRRAS</sequence>
<feature type="transmembrane region" description="Helical" evidence="2">
    <location>
        <begin position="816"/>
        <end position="835"/>
    </location>
</feature>
<feature type="signal peptide" evidence="3">
    <location>
        <begin position="1"/>
        <end position="36"/>
    </location>
</feature>
<reference evidence="4 5" key="1">
    <citation type="submission" date="2021-03" db="EMBL/GenBank/DDBJ databases">
        <authorList>
            <person name="Kanchanasin P."/>
            <person name="Saeng-In P."/>
            <person name="Phongsopitanun W."/>
            <person name="Yuki M."/>
            <person name="Kudo T."/>
            <person name="Ohkuma M."/>
            <person name="Tanasupawat S."/>
        </authorList>
    </citation>
    <scope>NUCLEOTIDE SEQUENCE [LARGE SCALE GENOMIC DNA]</scope>
    <source>
        <strain evidence="4 5">L46</strain>
    </source>
</reference>
<feature type="chain" id="PRO_5046699575" evidence="3">
    <location>
        <begin position="37"/>
        <end position="843"/>
    </location>
</feature>
<name>A0ABS3QSZ8_9ACTN</name>
<gene>
    <name evidence="4" type="ORF">J4557_06125</name>
</gene>
<evidence type="ECO:0000256" key="3">
    <source>
        <dbReference type="SAM" id="SignalP"/>
    </source>
</evidence>
<evidence type="ECO:0000256" key="2">
    <source>
        <dbReference type="SAM" id="Phobius"/>
    </source>
</evidence>
<evidence type="ECO:0000256" key="1">
    <source>
        <dbReference type="SAM" id="MobiDB-lite"/>
    </source>
</evidence>
<comment type="caution">
    <text evidence="4">The sequence shown here is derived from an EMBL/GenBank/DDBJ whole genome shotgun (WGS) entry which is preliminary data.</text>
</comment>
<feature type="region of interest" description="Disordered" evidence="1">
    <location>
        <begin position="384"/>
        <end position="408"/>
    </location>
</feature>
<dbReference type="RefSeq" id="WP_208265426.1">
    <property type="nucleotide sequence ID" value="NZ_BAAAGM010000099.1"/>
</dbReference>
<accession>A0ABS3QSZ8</accession>
<organism evidence="4 5">
    <name type="scientific">Actinomadura nitritigenes</name>
    <dbReference type="NCBI Taxonomy" id="134602"/>
    <lineage>
        <taxon>Bacteria</taxon>
        <taxon>Bacillati</taxon>
        <taxon>Actinomycetota</taxon>
        <taxon>Actinomycetes</taxon>
        <taxon>Streptosporangiales</taxon>
        <taxon>Thermomonosporaceae</taxon>
        <taxon>Actinomadura</taxon>
    </lineage>
</organism>
<keyword evidence="2" id="KW-1133">Transmembrane helix</keyword>